<keyword evidence="2" id="KW-1185">Reference proteome</keyword>
<dbReference type="EMBL" id="JBHSDH010000013">
    <property type="protein sequence ID" value="MFC4293347.1"/>
    <property type="molecule type" value="Genomic_DNA"/>
</dbReference>
<dbReference type="RefSeq" id="WP_381424814.1">
    <property type="nucleotide sequence ID" value="NZ_JBHSDH010000013.1"/>
</dbReference>
<dbReference type="Pfam" id="PF12096">
    <property type="entry name" value="DUF3572"/>
    <property type="match status" value="1"/>
</dbReference>
<sequence length="95" mass="9965">MHKLNQNNHDPALLAIQALAWALGDDSRAQRLLSLTGLTPEGLRAGIGEAGLQAAVLGFLESHEPDLLACAIAIDVSPAALVAARRQLDGAELYD</sequence>
<reference evidence="2" key="1">
    <citation type="journal article" date="2019" name="Int. J. Syst. Evol. Microbiol.">
        <title>The Global Catalogue of Microorganisms (GCM) 10K type strain sequencing project: providing services to taxonomists for standard genome sequencing and annotation.</title>
        <authorList>
            <consortium name="The Broad Institute Genomics Platform"/>
            <consortium name="The Broad Institute Genome Sequencing Center for Infectious Disease"/>
            <person name="Wu L."/>
            <person name="Ma J."/>
        </authorList>
    </citation>
    <scope>NUCLEOTIDE SEQUENCE [LARGE SCALE GENOMIC DNA]</scope>
    <source>
        <strain evidence="2">CECT 8531</strain>
    </source>
</reference>
<evidence type="ECO:0000313" key="2">
    <source>
        <dbReference type="Proteomes" id="UP001595887"/>
    </source>
</evidence>
<accession>A0ABV8RKA8</accession>
<evidence type="ECO:0000313" key="1">
    <source>
        <dbReference type="EMBL" id="MFC4293347.1"/>
    </source>
</evidence>
<organism evidence="1 2">
    <name type="scientific">Sphingorhabdus arenilitoris</name>
    <dbReference type="NCBI Taxonomy" id="1490041"/>
    <lineage>
        <taxon>Bacteria</taxon>
        <taxon>Pseudomonadati</taxon>
        <taxon>Pseudomonadota</taxon>
        <taxon>Alphaproteobacteria</taxon>
        <taxon>Sphingomonadales</taxon>
        <taxon>Sphingomonadaceae</taxon>
        <taxon>Sphingorhabdus</taxon>
    </lineage>
</organism>
<dbReference type="InterPro" id="IPR021955">
    <property type="entry name" value="DUF3572"/>
</dbReference>
<protein>
    <submittedName>
        <fullName evidence="1">DUF3572 domain-containing protein</fullName>
    </submittedName>
</protein>
<name>A0ABV8RKA8_9SPHN</name>
<gene>
    <name evidence="1" type="ORF">ACFOWX_13060</name>
</gene>
<proteinExistence type="predicted"/>
<comment type="caution">
    <text evidence="1">The sequence shown here is derived from an EMBL/GenBank/DDBJ whole genome shotgun (WGS) entry which is preliminary data.</text>
</comment>
<dbReference type="Proteomes" id="UP001595887">
    <property type="component" value="Unassembled WGS sequence"/>
</dbReference>